<name>A0A5B8MXR5_9CHLO</name>
<dbReference type="GO" id="GO:0034198">
    <property type="term" value="P:cellular response to amino acid starvation"/>
    <property type="evidence" value="ECO:0007669"/>
    <property type="project" value="TreeGrafter"/>
</dbReference>
<feature type="repeat" description="WD" evidence="8">
    <location>
        <begin position="326"/>
        <end position="350"/>
    </location>
</feature>
<protein>
    <submittedName>
        <fullName evidence="9">Nucleoporin</fullName>
    </submittedName>
</protein>
<evidence type="ECO:0000256" key="7">
    <source>
        <dbReference type="ARBA" id="ARBA00023242"/>
    </source>
</evidence>
<evidence type="ECO:0000256" key="5">
    <source>
        <dbReference type="ARBA" id="ARBA00022737"/>
    </source>
</evidence>
<evidence type="ECO:0000256" key="6">
    <source>
        <dbReference type="ARBA" id="ARBA00022927"/>
    </source>
</evidence>
<keyword evidence="10" id="KW-1185">Reference proteome</keyword>
<dbReference type="GO" id="GO:0035859">
    <property type="term" value="C:Seh1-associated complex"/>
    <property type="evidence" value="ECO:0007669"/>
    <property type="project" value="TreeGrafter"/>
</dbReference>
<evidence type="ECO:0000256" key="8">
    <source>
        <dbReference type="PROSITE-ProRule" id="PRU00221"/>
    </source>
</evidence>
<reference evidence="9 10" key="1">
    <citation type="submission" date="2018-07" db="EMBL/GenBank/DDBJ databases">
        <title>The complete nuclear genome of the prasinophyte Chloropicon primus (CCMP1205).</title>
        <authorList>
            <person name="Pombert J.-F."/>
            <person name="Otis C."/>
            <person name="Turmel M."/>
            <person name="Lemieux C."/>
        </authorList>
    </citation>
    <scope>NUCLEOTIDE SEQUENCE [LARGE SCALE GENOMIC DNA]</scope>
    <source>
        <strain evidence="9 10">CCMP1205</strain>
    </source>
</reference>
<organism evidence="9 10">
    <name type="scientific">Chloropicon primus</name>
    <dbReference type="NCBI Taxonomy" id="1764295"/>
    <lineage>
        <taxon>Eukaryota</taxon>
        <taxon>Viridiplantae</taxon>
        <taxon>Chlorophyta</taxon>
        <taxon>Chloropicophyceae</taxon>
        <taxon>Chloropicales</taxon>
        <taxon>Chloropicaceae</taxon>
        <taxon>Chloropicon</taxon>
    </lineage>
</organism>
<dbReference type="Proteomes" id="UP000316726">
    <property type="component" value="Chromosome 13"/>
</dbReference>
<dbReference type="GO" id="GO:0005198">
    <property type="term" value="F:structural molecule activity"/>
    <property type="evidence" value="ECO:0007669"/>
    <property type="project" value="InterPro"/>
</dbReference>
<dbReference type="EMBL" id="CP031046">
    <property type="protein sequence ID" value="QDZ24280.1"/>
    <property type="molecule type" value="Genomic_DNA"/>
</dbReference>
<dbReference type="InterPro" id="IPR036322">
    <property type="entry name" value="WD40_repeat_dom_sf"/>
</dbReference>
<evidence type="ECO:0000256" key="1">
    <source>
        <dbReference type="ARBA" id="ARBA00004259"/>
    </source>
</evidence>
<dbReference type="PANTHER" id="PTHR11024:SF3">
    <property type="entry name" value="NUCLEOPORIN SEH1"/>
    <property type="match status" value="1"/>
</dbReference>
<proteinExistence type="inferred from homology"/>
<keyword evidence="6" id="KW-0653">Protein transport</keyword>
<accession>A0A5B8MXR5</accession>
<evidence type="ECO:0000256" key="3">
    <source>
        <dbReference type="ARBA" id="ARBA00022448"/>
    </source>
</evidence>
<keyword evidence="3" id="KW-0813">Transport</keyword>
<dbReference type="OrthoDB" id="364224at2759"/>
<evidence type="ECO:0000313" key="10">
    <source>
        <dbReference type="Proteomes" id="UP000316726"/>
    </source>
</evidence>
<dbReference type="Gene3D" id="2.130.10.10">
    <property type="entry name" value="YVTN repeat-like/Quinoprotein amine dehydrogenase"/>
    <property type="match status" value="1"/>
</dbReference>
<keyword evidence="7" id="KW-0539">Nucleus</keyword>
<evidence type="ECO:0000256" key="2">
    <source>
        <dbReference type="ARBA" id="ARBA00010102"/>
    </source>
</evidence>
<dbReference type="Pfam" id="PF00400">
    <property type="entry name" value="WD40"/>
    <property type="match status" value="1"/>
</dbReference>
<evidence type="ECO:0000313" key="9">
    <source>
        <dbReference type="EMBL" id="QDZ24280.1"/>
    </source>
</evidence>
<dbReference type="PANTHER" id="PTHR11024">
    <property type="entry name" value="NUCLEAR PORE COMPLEX PROTEIN SEC13 / SEH1 FAMILY MEMBER"/>
    <property type="match status" value="1"/>
</dbReference>
<dbReference type="InterPro" id="IPR015943">
    <property type="entry name" value="WD40/YVTN_repeat-like_dom_sf"/>
</dbReference>
<dbReference type="InterPro" id="IPR001680">
    <property type="entry name" value="WD40_rpt"/>
</dbReference>
<dbReference type="SMART" id="SM00320">
    <property type="entry name" value="WD40"/>
    <property type="match status" value="3"/>
</dbReference>
<keyword evidence="4 8" id="KW-0853">WD repeat</keyword>
<comment type="similarity">
    <text evidence="2">Belongs to the WD repeat SEC13 family.</text>
</comment>
<dbReference type="GO" id="GO:1904263">
    <property type="term" value="P:positive regulation of TORC1 signaling"/>
    <property type="evidence" value="ECO:0007669"/>
    <property type="project" value="TreeGrafter"/>
</dbReference>
<keyword evidence="5" id="KW-0677">Repeat</keyword>
<dbReference type="SUPFAM" id="SSF50978">
    <property type="entry name" value="WD40 repeat-like"/>
    <property type="match status" value="1"/>
</dbReference>
<comment type="subcellular location">
    <subcellularLocation>
        <location evidence="1">Nucleus envelope</location>
    </subcellularLocation>
</comment>
<evidence type="ECO:0000256" key="4">
    <source>
        <dbReference type="ARBA" id="ARBA00022574"/>
    </source>
</evidence>
<dbReference type="GO" id="GO:0031080">
    <property type="term" value="C:nuclear pore outer ring"/>
    <property type="evidence" value="ECO:0007669"/>
    <property type="project" value="TreeGrafter"/>
</dbReference>
<dbReference type="AlphaFoldDB" id="A0A5B8MXR5"/>
<dbReference type="InterPro" id="IPR037363">
    <property type="entry name" value="Sec13/Seh1_fam"/>
</dbReference>
<dbReference type="GO" id="GO:0015031">
    <property type="term" value="P:protein transport"/>
    <property type="evidence" value="ECO:0007669"/>
    <property type="project" value="UniProtKB-KW"/>
</dbReference>
<dbReference type="PROSITE" id="PS50082">
    <property type="entry name" value="WD_REPEATS_2"/>
    <property type="match status" value="1"/>
</dbReference>
<dbReference type="STRING" id="1764295.A0A5B8MXR5"/>
<gene>
    <name evidence="9" type="ORF">A3770_13p67980</name>
</gene>
<sequence>MGSQGVRTTTSSLDFGSAMAGEVLDVAYDQYGTRACVMTEHEIGVFDNRSSDEWNLVARWSATEAGRQGVGQRGEGGEGGKRSYHGGVLTKVAWAHAEFGQVIASASSDGFACVWAEVAHHHQQEEGGEEEGSKLGGGGGSQWNLAASFKCSRTRCLDMKFSPPQYGLRVGLSFEDGHLKLYRCEDTVNATDWQLVQDVLVGSFSSPASGGEENSGPQGGLESCNAFCWRPFSQDMPEMLLVGTSRQASIWSFESSLGRWNKIVKLPCEAGRVSDVSWASACGKTSELVAYSSGSTVYVTQLKDNLDRLDVNTVAKCEHGDGGAEVFQVEWNKLGTTLATSSSDGRVRLWRPDLMDEWHEMTRIVGTSS</sequence>